<dbReference type="EMBL" id="JBHSCO010000005">
    <property type="protein sequence ID" value="MFC4392734.1"/>
    <property type="molecule type" value="Genomic_DNA"/>
</dbReference>
<comment type="caution">
    <text evidence="1">The sequence shown here is derived from an EMBL/GenBank/DDBJ whole genome shotgun (WGS) entry which is preliminary data.</text>
</comment>
<name>A0ABV8W9T3_9FLAO</name>
<proteinExistence type="predicted"/>
<evidence type="ECO:0000313" key="2">
    <source>
        <dbReference type="Proteomes" id="UP001595719"/>
    </source>
</evidence>
<keyword evidence="2" id="KW-1185">Reference proteome</keyword>
<protein>
    <submittedName>
        <fullName evidence="1">Uncharacterized protein</fullName>
    </submittedName>
</protein>
<sequence length="164" mass="18856">MDSKNNWKWMGDIKALDETLRTVEQELENLNDESCIAFKNGFGIYSIGFPNTVANTAMLNKLDGLIHIATHEMATTIGFQRQNIVLLANYIEYLEEYKAFSESEIESIVGSETLPADVKLNLLKKISDQDKKELLDKITEMRTSWNRIFNNKSFKEIKSKLDKL</sequence>
<reference evidence="2" key="1">
    <citation type="journal article" date="2019" name="Int. J. Syst. Evol. Microbiol.">
        <title>The Global Catalogue of Microorganisms (GCM) 10K type strain sequencing project: providing services to taxonomists for standard genome sequencing and annotation.</title>
        <authorList>
            <consortium name="The Broad Institute Genomics Platform"/>
            <consortium name="The Broad Institute Genome Sequencing Center for Infectious Disease"/>
            <person name="Wu L."/>
            <person name="Ma J."/>
        </authorList>
    </citation>
    <scope>NUCLEOTIDE SEQUENCE [LARGE SCALE GENOMIC DNA]</scope>
    <source>
        <strain evidence="2">CGMCC 1.15345</strain>
    </source>
</reference>
<evidence type="ECO:0000313" key="1">
    <source>
        <dbReference type="EMBL" id="MFC4392734.1"/>
    </source>
</evidence>
<organism evidence="1 2">
    <name type="scientific">Flavobacterium quisquiliarum</name>
    <dbReference type="NCBI Taxonomy" id="1834436"/>
    <lineage>
        <taxon>Bacteria</taxon>
        <taxon>Pseudomonadati</taxon>
        <taxon>Bacteroidota</taxon>
        <taxon>Flavobacteriia</taxon>
        <taxon>Flavobacteriales</taxon>
        <taxon>Flavobacteriaceae</taxon>
        <taxon>Flavobacterium</taxon>
    </lineage>
</organism>
<dbReference type="RefSeq" id="WP_179002809.1">
    <property type="nucleotide sequence ID" value="NZ_JBHSCO010000005.1"/>
</dbReference>
<gene>
    <name evidence="1" type="ORF">ACFOY0_17190</name>
</gene>
<accession>A0ABV8W9T3</accession>
<dbReference type="Proteomes" id="UP001595719">
    <property type="component" value="Unassembled WGS sequence"/>
</dbReference>